<gene>
    <name evidence="1" type="ORF">CCR75_002403</name>
</gene>
<evidence type="ECO:0000313" key="1">
    <source>
        <dbReference type="EMBL" id="TDH73396.1"/>
    </source>
</evidence>
<dbReference type="KEGG" id="blac:94346171"/>
<protein>
    <recommendedName>
        <fullName evidence="3">Transposase</fullName>
    </recommendedName>
</protein>
<organism evidence="1 2">
    <name type="scientific">Bremia lactucae</name>
    <name type="common">Lettuce downy mildew</name>
    <dbReference type="NCBI Taxonomy" id="4779"/>
    <lineage>
        <taxon>Eukaryota</taxon>
        <taxon>Sar</taxon>
        <taxon>Stramenopiles</taxon>
        <taxon>Oomycota</taxon>
        <taxon>Peronosporomycetes</taxon>
        <taxon>Peronosporales</taxon>
        <taxon>Peronosporaceae</taxon>
        <taxon>Bremia</taxon>
    </lineage>
</organism>
<dbReference type="OrthoDB" id="161505at2759"/>
<evidence type="ECO:0008006" key="3">
    <source>
        <dbReference type="Google" id="ProtNLM"/>
    </source>
</evidence>
<dbReference type="Gene3D" id="3.30.420.10">
    <property type="entry name" value="Ribonuclease H-like superfamily/Ribonuclease H"/>
    <property type="match status" value="1"/>
</dbReference>
<proteinExistence type="predicted"/>
<dbReference type="PANTHER" id="PTHR47169">
    <property type="entry name" value="OS01G0541250 PROTEIN"/>
    <property type="match status" value="1"/>
</dbReference>
<dbReference type="GeneID" id="94346171"/>
<dbReference type="AlphaFoldDB" id="A0A976IK83"/>
<dbReference type="RefSeq" id="XP_067822894.1">
    <property type="nucleotide sequence ID" value="XM_067960500.1"/>
</dbReference>
<name>A0A976IK83_BRELC</name>
<dbReference type="GO" id="GO:0003676">
    <property type="term" value="F:nucleic acid binding"/>
    <property type="evidence" value="ECO:0007669"/>
    <property type="project" value="InterPro"/>
</dbReference>
<comment type="caution">
    <text evidence="1">The sequence shown here is derived from an EMBL/GenBank/DDBJ whole genome shotgun (WGS) entry which is preliminary data.</text>
</comment>
<dbReference type="InterPro" id="IPR036397">
    <property type="entry name" value="RNaseH_sf"/>
</dbReference>
<accession>A0A976IK83</accession>
<dbReference type="Proteomes" id="UP000294530">
    <property type="component" value="Unassembled WGS sequence"/>
</dbReference>
<dbReference type="EMBL" id="SHOA02000036">
    <property type="protein sequence ID" value="TDH73396.1"/>
    <property type="molecule type" value="Genomic_DNA"/>
</dbReference>
<evidence type="ECO:0000313" key="2">
    <source>
        <dbReference type="Proteomes" id="UP000294530"/>
    </source>
</evidence>
<keyword evidence="2" id="KW-1185">Reference proteome</keyword>
<sequence>MIIEKVIPAIRSKWPNSTGSAAFVIQQDNTKPHISPSDITFNEVAQAFGMDIQLSCQPLKRPDKTCMIWASSMLSSLATPKFDEKHCRGNCGCSSSI</sequence>
<reference evidence="1 2" key="1">
    <citation type="journal article" date="2021" name="Genome Biol.">
        <title>AFLAP: assembly-free linkage analysis pipeline using k-mers from genome sequencing data.</title>
        <authorList>
            <person name="Fletcher K."/>
            <person name="Zhang L."/>
            <person name="Gil J."/>
            <person name="Han R."/>
            <person name="Cavanaugh K."/>
            <person name="Michelmore R."/>
        </authorList>
    </citation>
    <scope>NUCLEOTIDE SEQUENCE [LARGE SCALE GENOMIC DNA]</scope>
    <source>
        <strain evidence="1 2">SF5</strain>
    </source>
</reference>